<dbReference type="HAMAP" id="MF_00235">
    <property type="entry name" value="Adenylate_kinase_Adk"/>
    <property type="match status" value="1"/>
</dbReference>
<keyword evidence="4" id="KW-0963">Cytoplasm</keyword>
<dbReference type="NCBIfam" id="NF001380">
    <property type="entry name" value="PRK00279.1-2"/>
    <property type="match status" value="1"/>
</dbReference>
<comment type="catalytic activity">
    <reaction evidence="4 6">
        <text>AMP + ATP = 2 ADP</text>
        <dbReference type="Rhea" id="RHEA:12973"/>
        <dbReference type="ChEBI" id="CHEBI:30616"/>
        <dbReference type="ChEBI" id="CHEBI:456215"/>
        <dbReference type="ChEBI" id="CHEBI:456216"/>
        <dbReference type="EC" id="2.7.4.3"/>
    </reaction>
</comment>
<evidence type="ECO:0000313" key="9">
    <source>
        <dbReference type="Proteomes" id="UP000006903"/>
    </source>
</evidence>
<dbReference type="HOGENOM" id="CLU_032354_1_2_2"/>
<dbReference type="PRINTS" id="PR00094">
    <property type="entry name" value="ADENYLTKNASE"/>
</dbReference>
<dbReference type="InterPro" id="IPR007862">
    <property type="entry name" value="Adenylate_kinase_lid-dom"/>
</dbReference>
<dbReference type="AlphaFoldDB" id="B8D553"/>
<evidence type="ECO:0000256" key="1">
    <source>
        <dbReference type="ARBA" id="ARBA00022679"/>
    </source>
</evidence>
<dbReference type="InterPro" id="IPR006259">
    <property type="entry name" value="Adenyl_kin_sub"/>
</dbReference>
<dbReference type="GO" id="GO:0044209">
    <property type="term" value="P:AMP salvage"/>
    <property type="evidence" value="ECO:0007669"/>
    <property type="project" value="UniProtKB-UniRule"/>
</dbReference>
<feature type="binding site" evidence="4">
    <location>
        <begin position="43"/>
        <end position="48"/>
    </location>
    <ligand>
        <name>ATP</name>
        <dbReference type="ChEBI" id="CHEBI:30616"/>
    </ligand>
</feature>
<dbReference type="InterPro" id="IPR033690">
    <property type="entry name" value="Adenylat_kinase_CS"/>
</dbReference>
<evidence type="ECO:0000256" key="6">
    <source>
        <dbReference type="RuleBase" id="RU003331"/>
    </source>
</evidence>
<dbReference type="GO" id="GO:0008270">
    <property type="term" value="F:zinc ion binding"/>
    <property type="evidence" value="ECO:0007669"/>
    <property type="project" value="UniProtKB-UniRule"/>
</dbReference>
<feature type="domain" description="Adenylate kinase active site lid" evidence="7">
    <location>
        <begin position="155"/>
        <end position="191"/>
    </location>
</feature>
<comment type="function">
    <text evidence="4">Catalyzes the reversible transfer of the terminal phosphate group between ATP and AMP. Plays an important role in cellular energy homeostasis and in adenine nucleotide metabolism.</text>
</comment>
<dbReference type="PANTHER" id="PTHR23359">
    <property type="entry name" value="NUCLEOTIDE KINASE"/>
    <property type="match status" value="1"/>
</dbReference>
<keyword evidence="4" id="KW-0862">Zinc</keyword>
<feature type="binding site" evidence="4">
    <location>
        <begin position="90"/>
        <end position="92"/>
    </location>
    <ligand>
        <name>AMP</name>
        <dbReference type="ChEBI" id="CHEBI:456215"/>
    </ligand>
</feature>
<dbReference type="EC" id="2.7.4.3" evidence="4 6"/>
<dbReference type="SUPFAM" id="SSF52540">
    <property type="entry name" value="P-loop containing nucleoside triphosphate hydrolases"/>
    <property type="match status" value="1"/>
</dbReference>
<dbReference type="eggNOG" id="arCOG01046">
    <property type="taxonomic scope" value="Archaea"/>
</dbReference>
<dbReference type="InterPro" id="IPR000850">
    <property type="entry name" value="Adenylat/UMP-CMP_kin"/>
</dbReference>
<evidence type="ECO:0000313" key="8">
    <source>
        <dbReference type="EMBL" id="ACL11234.1"/>
    </source>
</evidence>
<feature type="binding site" evidence="4">
    <location>
        <position position="179"/>
    </location>
    <ligand>
        <name>Zn(2+)</name>
        <dbReference type="ChEBI" id="CHEBI:29105"/>
        <note>structural</note>
    </ligand>
</feature>
<dbReference type="KEGG" id="dka:DKAM_0908"/>
<dbReference type="Gene3D" id="3.40.50.300">
    <property type="entry name" value="P-loop containing nucleotide triphosphate hydrolases"/>
    <property type="match status" value="1"/>
</dbReference>
<feature type="binding site" evidence="4">
    <location>
        <position position="161"/>
    </location>
    <ligand>
        <name>Zn(2+)</name>
        <dbReference type="ChEBI" id="CHEBI:29105"/>
        <note>structural</note>
    </ligand>
</feature>
<keyword evidence="4" id="KW-0479">Metal-binding</keyword>
<feature type="binding site" evidence="4">
    <location>
        <begin position="118"/>
        <end position="121"/>
    </location>
    <ligand>
        <name>AMP</name>
        <dbReference type="ChEBI" id="CHEBI:456215"/>
    </ligand>
</feature>
<keyword evidence="1 4" id="KW-0808">Transferase</keyword>
<dbReference type="NCBIfam" id="TIGR01351">
    <property type="entry name" value="adk"/>
    <property type="match status" value="1"/>
</dbReference>
<dbReference type="PROSITE" id="PS00113">
    <property type="entry name" value="ADENYLATE_KINASE"/>
    <property type="match status" value="1"/>
</dbReference>
<comment type="caution">
    <text evidence="4">Lacks conserved residue(s) required for the propagation of feature annotation.</text>
</comment>
<dbReference type="GO" id="GO:0004017">
    <property type="term" value="F:AMP kinase activity"/>
    <property type="evidence" value="ECO:0007669"/>
    <property type="project" value="UniProtKB-UniRule"/>
</dbReference>
<dbReference type="Pfam" id="PF05191">
    <property type="entry name" value="ADK_lid"/>
    <property type="match status" value="1"/>
</dbReference>
<comment type="domain">
    <text evidence="4">Consists of three domains, a large central CORE domain and two small peripheral domains, NMPbind and LID, which undergo movements during catalysis. The LID domain closes over the site of phosphoryl transfer upon ATP binding. Assembling and dissambling the active center during each catalytic cycle provides an effective means to prevent ATP hydrolysis. Some bacteria have evolved a zinc-coordinating structure that stabilizes the LID domain.</text>
</comment>
<evidence type="ECO:0000256" key="4">
    <source>
        <dbReference type="HAMAP-Rule" id="MF_00235"/>
    </source>
</evidence>
<keyword evidence="2 4" id="KW-0547">Nucleotide-binding</keyword>
<accession>B8D553</accession>
<feature type="binding site" evidence="4">
    <location>
        <position position="69"/>
    </location>
    <ligand>
        <name>AMP</name>
        <dbReference type="ChEBI" id="CHEBI:456215"/>
    </ligand>
</feature>
<dbReference type="EMBL" id="CP001140">
    <property type="protein sequence ID" value="ACL11234.1"/>
    <property type="molecule type" value="Genomic_DNA"/>
</dbReference>
<feature type="binding site" evidence="4">
    <location>
        <position position="189"/>
    </location>
    <ligand>
        <name>AMP</name>
        <dbReference type="ChEBI" id="CHEBI:456215"/>
    </ligand>
</feature>
<feature type="binding site" evidence="4">
    <location>
        <begin position="164"/>
        <end position="165"/>
    </location>
    <ligand>
        <name>ATP</name>
        <dbReference type="ChEBI" id="CHEBI:30616"/>
    </ligand>
</feature>
<feature type="binding site" evidence="4">
    <location>
        <position position="182"/>
    </location>
    <ligand>
        <name>Zn(2+)</name>
        <dbReference type="ChEBI" id="CHEBI:29105"/>
        <note>structural</note>
    </ligand>
</feature>
<dbReference type="UniPathway" id="UPA00588">
    <property type="reaction ID" value="UER00649"/>
</dbReference>
<dbReference type="Proteomes" id="UP000006903">
    <property type="component" value="Chromosome"/>
</dbReference>
<feature type="binding site" evidence="4">
    <location>
        <position position="125"/>
    </location>
    <ligand>
        <name>AMP</name>
        <dbReference type="ChEBI" id="CHEBI:456215"/>
    </ligand>
</feature>
<evidence type="ECO:0000256" key="2">
    <source>
        <dbReference type="ARBA" id="ARBA00022741"/>
    </source>
</evidence>
<feature type="binding site" evidence="4">
    <location>
        <position position="155"/>
    </location>
    <ligand>
        <name>ATP</name>
        <dbReference type="ChEBI" id="CHEBI:30616"/>
    </ligand>
</feature>
<evidence type="ECO:0000259" key="7">
    <source>
        <dbReference type="Pfam" id="PF05191"/>
    </source>
</evidence>
<keyword evidence="4" id="KW-0545">Nucleotide biosynthesis</keyword>
<feature type="binding site" evidence="4">
    <location>
        <position position="200"/>
    </location>
    <ligand>
        <name>AMP</name>
        <dbReference type="ChEBI" id="CHEBI:456215"/>
    </ligand>
</feature>
<proteinExistence type="inferred from homology"/>
<feature type="binding site" evidence="4">
    <location>
        <position position="64"/>
    </location>
    <ligand>
        <name>AMP</name>
        <dbReference type="ChEBI" id="CHEBI:456215"/>
    </ligand>
</feature>
<dbReference type="Pfam" id="PF00406">
    <property type="entry name" value="ADK"/>
    <property type="match status" value="1"/>
</dbReference>
<dbReference type="GO" id="GO:0005524">
    <property type="term" value="F:ATP binding"/>
    <property type="evidence" value="ECO:0007669"/>
    <property type="project" value="UniProtKB-UniRule"/>
</dbReference>
<dbReference type="FunFam" id="3.40.50.300:FF:000106">
    <property type="entry name" value="Adenylate kinase mitochondrial"/>
    <property type="match status" value="1"/>
</dbReference>
<dbReference type="NCBIfam" id="NF001381">
    <property type="entry name" value="PRK00279.1-3"/>
    <property type="match status" value="1"/>
</dbReference>
<evidence type="ECO:0000256" key="5">
    <source>
        <dbReference type="RuleBase" id="RU003330"/>
    </source>
</evidence>
<name>B8D553_DESA1</name>
<dbReference type="InterPro" id="IPR027417">
    <property type="entry name" value="P-loop_NTPase"/>
</dbReference>
<comment type="similarity">
    <text evidence="4 5">Belongs to the adenylate kinase family.</text>
</comment>
<evidence type="ECO:0000256" key="3">
    <source>
        <dbReference type="ARBA" id="ARBA00022777"/>
    </source>
</evidence>
<organism evidence="8 9">
    <name type="scientific">Desulfurococcus amylolyticus (strain DSM 18924 / JCM 16383 / VKM B-2413 / 1221n)</name>
    <name type="common">Desulfurococcus kamchatkensis</name>
    <dbReference type="NCBI Taxonomy" id="490899"/>
    <lineage>
        <taxon>Archaea</taxon>
        <taxon>Thermoproteota</taxon>
        <taxon>Thermoprotei</taxon>
        <taxon>Desulfurococcales</taxon>
        <taxon>Desulfurococcaceae</taxon>
        <taxon>Desulfurococcus</taxon>
    </lineage>
</organism>
<feature type="binding site" evidence="4">
    <location>
        <position position="228"/>
    </location>
    <ligand>
        <name>ATP</name>
        <dbReference type="ChEBI" id="CHEBI:30616"/>
    </ligand>
</feature>
<reference evidence="8 9" key="1">
    <citation type="journal article" date="2009" name="J. Bacteriol.">
        <title>Complete genome sequence of the anaerobic, protein-degrading hyperthermophilic crenarchaeon Desulfurococcus kamchatkensis.</title>
        <authorList>
            <person name="Ravin N.V."/>
            <person name="Mardanov A.V."/>
            <person name="Beletsky A.V."/>
            <person name="Kublanov I.V."/>
            <person name="Kolganova T.V."/>
            <person name="Lebedinsky A.V."/>
            <person name="Chernyh N.A."/>
            <person name="Bonch-Osmolovskaya E.A."/>
            <person name="Skryabin K.G."/>
        </authorList>
    </citation>
    <scope>NUCLEOTIDE SEQUENCE [LARGE SCALE GENOMIC DNA]</scope>
    <source>
        <strain evidence="9">DSM 18924 / JCM 16383 / VKM B-2413 / 1221n</strain>
    </source>
</reference>
<dbReference type="STRING" id="490899.DKAM_0908"/>
<comment type="pathway">
    <text evidence="4">Purine metabolism; AMP biosynthesis via salvage pathway; AMP from ADP: step 1/1.</text>
</comment>
<sequence length="259" mass="29912">MILGIRHSFHSQPAFSIIIKLPKMNQYLMRWLLVKIVLIGAPGAGKGTYAQILREKYCIPHISTGDIFREEIARDTELGRVVKSYIEKGLLVPDEIVIEVVSKRLKQPDALRGFILDGFPRTLEQAKALDKIVDVDAVVHLAVSEEVAVRRLSGRRICPVCNRVYNIYYEPKPREDEKCDYDGAQLIKRPDDEPEVVRNRYRVFYETFKPIIEYYRVSSKLIEVDSNKSIKEVFPVLEEALRRNKILQLQPCKEDVRVG</sequence>
<feature type="binding site" evidence="4">
    <location>
        <position position="158"/>
    </location>
    <ligand>
        <name>Zn(2+)</name>
        <dbReference type="ChEBI" id="CHEBI:29105"/>
        <note>structural</note>
    </ligand>
</feature>
<keyword evidence="4 6" id="KW-0067">ATP-binding</keyword>
<gene>
    <name evidence="4" type="primary">adk</name>
    <name evidence="8" type="ordered locus">DKAM_0908</name>
</gene>
<dbReference type="CDD" id="cd01428">
    <property type="entry name" value="ADK"/>
    <property type="match status" value="1"/>
</dbReference>
<comment type="subcellular location">
    <subcellularLocation>
        <location evidence="4 6">Cytoplasm</location>
    </subcellularLocation>
</comment>
<feature type="region of interest" description="NMP" evidence="4">
    <location>
        <begin position="63"/>
        <end position="92"/>
    </location>
</feature>
<keyword evidence="3 4" id="KW-0418">Kinase</keyword>
<dbReference type="GO" id="GO:0005737">
    <property type="term" value="C:cytoplasm"/>
    <property type="evidence" value="ECO:0007669"/>
    <property type="project" value="UniProtKB-SubCell"/>
</dbReference>
<protein>
    <recommendedName>
        <fullName evidence="4 6">Adenylate kinase</fullName>
        <shortName evidence="4">AK</shortName>
        <ecNumber evidence="4 6">2.7.4.3</ecNumber>
    </recommendedName>
    <alternativeName>
        <fullName evidence="4">ATP-AMP transphosphorylase</fullName>
    </alternativeName>
    <alternativeName>
        <fullName evidence="4">ATP:AMP phosphotransferase</fullName>
    </alternativeName>
    <alternativeName>
        <fullName evidence="4">Adenylate monophosphate kinase</fullName>
    </alternativeName>
</protein>
<comment type="subunit">
    <text evidence="4 6">Monomer.</text>
</comment>